<evidence type="ECO:0000313" key="8">
    <source>
        <dbReference type="Proteomes" id="UP000254792"/>
    </source>
</evidence>
<dbReference type="PANTHER" id="PTHR30520:SF6">
    <property type="entry name" value="FORMATE_NITRATE FAMILY TRANSPORTER (EUROFUNG)"/>
    <property type="match status" value="1"/>
</dbReference>
<reference evidence="7 8" key="1">
    <citation type="submission" date="2018-07" db="EMBL/GenBank/DDBJ databases">
        <title>Complete genome sequence of Spiroplasma alleghenense PLHS-1 (ATCC 51752).</title>
        <authorList>
            <person name="Chou L."/>
            <person name="Lee T.-Y."/>
            <person name="Tsai Y.-M."/>
            <person name="Kuo C.-H."/>
        </authorList>
    </citation>
    <scope>NUCLEOTIDE SEQUENCE [LARGE SCALE GENOMIC DNA]</scope>
    <source>
        <strain evidence="7 8">PLHS-1</strain>
    </source>
</reference>
<dbReference type="RefSeq" id="WP_115557785.1">
    <property type="nucleotide sequence ID" value="NZ_CP031376.1"/>
</dbReference>
<dbReference type="InterPro" id="IPR000292">
    <property type="entry name" value="For/NO2_transpt"/>
</dbReference>
<accession>A0A345Z2N5</accession>
<organism evidence="7 8">
    <name type="scientific">Spiroplasma alleghenense</name>
    <dbReference type="NCBI Taxonomy" id="216931"/>
    <lineage>
        <taxon>Bacteria</taxon>
        <taxon>Bacillati</taxon>
        <taxon>Mycoplasmatota</taxon>
        <taxon>Mollicutes</taxon>
        <taxon>Entomoplasmatales</taxon>
        <taxon>Spiroplasmataceae</taxon>
        <taxon>Spiroplasma</taxon>
    </lineage>
</organism>
<keyword evidence="3 6" id="KW-1133">Transmembrane helix</keyword>
<dbReference type="GO" id="GO:0015513">
    <property type="term" value="F:high-affinity secondary active nitrite transmembrane transporter activity"/>
    <property type="evidence" value="ECO:0007669"/>
    <property type="project" value="TreeGrafter"/>
</dbReference>
<feature type="transmembrane region" description="Helical" evidence="6">
    <location>
        <begin position="55"/>
        <end position="78"/>
    </location>
</feature>
<evidence type="ECO:0000256" key="6">
    <source>
        <dbReference type="SAM" id="Phobius"/>
    </source>
</evidence>
<dbReference type="Gene3D" id="1.20.1080.10">
    <property type="entry name" value="Glycerol uptake facilitator protein"/>
    <property type="match status" value="1"/>
</dbReference>
<feature type="transmembrane region" description="Helical" evidence="6">
    <location>
        <begin position="210"/>
        <end position="231"/>
    </location>
</feature>
<evidence type="ECO:0000256" key="3">
    <source>
        <dbReference type="ARBA" id="ARBA00022989"/>
    </source>
</evidence>
<feature type="transmembrane region" description="Helical" evidence="6">
    <location>
        <begin position="139"/>
        <end position="162"/>
    </location>
</feature>
<name>A0A345Z2N5_9MOLU</name>
<dbReference type="Pfam" id="PF01226">
    <property type="entry name" value="Form_Nir_trans"/>
    <property type="match status" value="1"/>
</dbReference>
<dbReference type="AlphaFoldDB" id="A0A345Z2N5"/>
<dbReference type="OrthoDB" id="391622at2"/>
<proteinExistence type="inferred from homology"/>
<feature type="transmembrane region" description="Helical" evidence="6">
    <location>
        <begin position="98"/>
        <end position="119"/>
    </location>
</feature>
<feature type="transmembrane region" description="Helical" evidence="6">
    <location>
        <begin position="308"/>
        <end position="338"/>
    </location>
</feature>
<feature type="transmembrane region" description="Helical" evidence="6">
    <location>
        <begin position="243"/>
        <end position="262"/>
    </location>
</feature>
<evidence type="ECO:0000256" key="2">
    <source>
        <dbReference type="ARBA" id="ARBA00022692"/>
    </source>
</evidence>
<evidence type="ECO:0000313" key="7">
    <source>
        <dbReference type="EMBL" id="AXK50864.1"/>
    </source>
</evidence>
<comment type="similarity">
    <text evidence="5">Belongs to the FNT transporter (TC 1.A.16) family.</text>
</comment>
<dbReference type="GO" id="GO:0005886">
    <property type="term" value="C:plasma membrane"/>
    <property type="evidence" value="ECO:0007669"/>
    <property type="project" value="TreeGrafter"/>
</dbReference>
<keyword evidence="4 6" id="KW-0472">Membrane</keyword>
<dbReference type="EMBL" id="CP031376">
    <property type="protein sequence ID" value="AXK50864.1"/>
    <property type="molecule type" value="Genomic_DNA"/>
</dbReference>
<evidence type="ECO:0000256" key="5">
    <source>
        <dbReference type="ARBA" id="ARBA00049660"/>
    </source>
</evidence>
<dbReference type="InterPro" id="IPR023271">
    <property type="entry name" value="Aquaporin-like"/>
</dbReference>
<sequence length="418" mass="46261">MKMNKKNAKLKAKYEKQIADYQNVDYSTLDVSHGFATDGVLGGFREVVNKIRYTFALQFLLGILGGLLFSVAIVAAVYGTKAIGTDVAQSERLWIRNMISGIIIPGGIILMTFLGGTLFTRHCFATLPTMLGVTKKRLLFKGMVAVLIGNFVGSLILAVIFLGTGAYKDNDFSARVLEIANQNLFGAGNKLFPEFTSTGNFDYSPIKTGIWFQAIFASLISGFLCGILASGTGVVTHADKNPVVGIVVTFFCVLFYVLSNYSHGPSNMFYFWSLLFMKWSHPENLTIFNETTNAVGTISSWQGVDVSFAFIFFGVALIPSIIGNWIGGGIVMPFVYYLNNKEYVQLLARKMKLEYSQENLRELIAFYEGPINQGLPTLESTNTLSEPKLDENFSNTFGVEEVFMKPKTVKKTKKPNKE</sequence>
<dbReference type="GO" id="GO:0015707">
    <property type="term" value="P:nitrite transport"/>
    <property type="evidence" value="ECO:0007669"/>
    <property type="project" value="TreeGrafter"/>
</dbReference>
<dbReference type="PANTHER" id="PTHR30520">
    <property type="entry name" value="FORMATE TRANSPORTER-RELATED"/>
    <property type="match status" value="1"/>
</dbReference>
<dbReference type="KEGG" id="salx:SALLE_v1c01880"/>
<protein>
    <submittedName>
        <fullName evidence="7">Formate/nitrite transporter</fullName>
    </submittedName>
</protein>
<gene>
    <name evidence="7" type="primary">focA</name>
    <name evidence="7" type="ORF">SALLE_v1c01880</name>
</gene>
<evidence type="ECO:0000256" key="1">
    <source>
        <dbReference type="ARBA" id="ARBA00004141"/>
    </source>
</evidence>
<dbReference type="Proteomes" id="UP000254792">
    <property type="component" value="Chromosome"/>
</dbReference>
<keyword evidence="8" id="KW-1185">Reference proteome</keyword>
<keyword evidence="2 6" id="KW-0812">Transmembrane</keyword>
<evidence type="ECO:0000256" key="4">
    <source>
        <dbReference type="ARBA" id="ARBA00023136"/>
    </source>
</evidence>
<comment type="subcellular location">
    <subcellularLocation>
        <location evidence="1">Membrane</location>
        <topology evidence="1">Multi-pass membrane protein</topology>
    </subcellularLocation>
</comment>